<dbReference type="AlphaFoldDB" id="A0A9E5JQH2"/>
<dbReference type="Gene3D" id="1.10.490.10">
    <property type="entry name" value="Globins"/>
    <property type="match status" value="1"/>
</dbReference>
<dbReference type="GO" id="GO:0046872">
    <property type="term" value="F:metal ion binding"/>
    <property type="evidence" value="ECO:0007669"/>
    <property type="project" value="UniProtKB-KW"/>
</dbReference>
<evidence type="ECO:0000256" key="3">
    <source>
        <dbReference type="ARBA" id="ARBA00022723"/>
    </source>
</evidence>
<keyword evidence="7" id="KW-1185">Reference proteome</keyword>
<sequence>MTLYHRLGGAAAVEQLVDELSRRLLDDPRLGPAFAELNLDVLQQHRAAYLTVILDGPEEYEGRSMREAHQPLGLTADDMDAFLVVLRGVLDDAAVDGPDASAVVRAIERLRPAIVAADPPRS</sequence>
<name>A0A9E5JQH2_9MICO</name>
<evidence type="ECO:0000313" key="7">
    <source>
        <dbReference type="Proteomes" id="UP000818266"/>
    </source>
</evidence>
<dbReference type="EMBL" id="VIKT02000019">
    <property type="protein sequence ID" value="NHF63735.1"/>
    <property type="molecule type" value="Genomic_DNA"/>
</dbReference>
<organism evidence="6 7">
    <name type="scientific">Microcella pacifica</name>
    <dbReference type="NCBI Taxonomy" id="2591847"/>
    <lineage>
        <taxon>Bacteria</taxon>
        <taxon>Bacillati</taxon>
        <taxon>Actinomycetota</taxon>
        <taxon>Actinomycetes</taxon>
        <taxon>Micrococcales</taxon>
        <taxon>Microbacteriaceae</taxon>
        <taxon>Microcella</taxon>
    </lineage>
</organism>
<accession>A0A9E5JQH2</accession>
<feature type="binding site" description="distal binding residue" evidence="5">
    <location>
        <position position="69"/>
    </location>
    <ligand>
        <name>heme</name>
        <dbReference type="ChEBI" id="CHEBI:30413"/>
    </ligand>
    <ligandPart>
        <name>Fe</name>
        <dbReference type="ChEBI" id="CHEBI:18248"/>
    </ligandPart>
</feature>
<dbReference type="OrthoDB" id="9798157at2"/>
<proteinExistence type="predicted"/>
<protein>
    <submittedName>
        <fullName evidence="6">Group 1 truncated hemoglobin</fullName>
    </submittedName>
</protein>
<evidence type="ECO:0000256" key="4">
    <source>
        <dbReference type="ARBA" id="ARBA00023004"/>
    </source>
</evidence>
<dbReference type="InterPro" id="IPR001486">
    <property type="entry name" value="Hemoglobin_trunc"/>
</dbReference>
<dbReference type="GO" id="GO:0020037">
    <property type="term" value="F:heme binding"/>
    <property type="evidence" value="ECO:0007669"/>
    <property type="project" value="InterPro"/>
</dbReference>
<dbReference type="Proteomes" id="UP000818266">
    <property type="component" value="Unassembled WGS sequence"/>
</dbReference>
<keyword evidence="3 5" id="KW-0479">Metal-binding</keyword>
<keyword evidence="1" id="KW-0813">Transport</keyword>
<feature type="binding site" description="distal binding residue" evidence="5">
    <location>
        <position position="45"/>
    </location>
    <ligand>
        <name>heme</name>
        <dbReference type="ChEBI" id="CHEBI:30413"/>
    </ligand>
    <ligandPart>
        <name>Fe</name>
        <dbReference type="ChEBI" id="CHEBI:18248"/>
    </ligandPart>
</feature>
<dbReference type="CDD" id="cd00454">
    <property type="entry name" value="TrHb1_N"/>
    <property type="match status" value="1"/>
</dbReference>
<evidence type="ECO:0000256" key="2">
    <source>
        <dbReference type="ARBA" id="ARBA00022617"/>
    </source>
</evidence>
<keyword evidence="2 5" id="KW-0349">Heme</keyword>
<keyword evidence="4 5" id="KW-0408">Iron</keyword>
<dbReference type="InterPro" id="IPR012292">
    <property type="entry name" value="Globin/Proto"/>
</dbReference>
<dbReference type="InterPro" id="IPR009050">
    <property type="entry name" value="Globin-like_sf"/>
</dbReference>
<evidence type="ECO:0000256" key="1">
    <source>
        <dbReference type="ARBA" id="ARBA00022448"/>
    </source>
</evidence>
<evidence type="ECO:0000256" key="5">
    <source>
        <dbReference type="PIRSR" id="PIRSR601486-1"/>
    </source>
</evidence>
<dbReference type="Pfam" id="PF01152">
    <property type="entry name" value="Bac_globin"/>
    <property type="match status" value="1"/>
</dbReference>
<dbReference type="RefSeq" id="WP_152582716.1">
    <property type="nucleotide sequence ID" value="NZ_JAVJPO010000023.1"/>
</dbReference>
<evidence type="ECO:0000313" key="6">
    <source>
        <dbReference type="EMBL" id="NHF63735.1"/>
    </source>
</evidence>
<comment type="caution">
    <text evidence="6">The sequence shown here is derived from an EMBL/GenBank/DDBJ whole genome shotgun (WGS) entry which is preliminary data.</text>
</comment>
<dbReference type="GO" id="GO:0019825">
    <property type="term" value="F:oxygen binding"/>
    <property type="evidence" value="ECO:0007669"/>
    <property type="project" value="InterPro"/>
</dbReference>
<reference evidence="6 7" key="1">
    <citation type="submission" date="2019-06" db="EMBL/GenBank/DDBJ databases">
        <authorList>
            <person name="De-Chao Zhang Q."/>
        </authorList>
    </citation>
    <scope>NUCLEOTIDE SEQUENCE [LARGE SCALE GENOMIC DNA]</scope>
    <source>
        <strain evidence="6 7">KN1116</strain>
    </source>
</reference>
<gene>
    <name evidence="6" type="ORF">FK219_010900</name>
</gene>
<reference evidence="6 7" key="2">
    <citation type="submission" date="2020-03" db="EMBL/GenBank/DDBJ databases">
        <title>Chryseoglobus sp. isolated from a deep-sea seamount.</title>
        <authorList>
            <person name="Zhang D.-C."/>
        </authorList>
    </citation>
    <scope>NUCLEOTIDE SEQUENCE [LARGE SCALE GENOMIC DNA]</scope>
    <source>
        <strain evidence="6 7">KN1116</strain>
    </source>
</reference>
<dbReference type="SUPFAM" id="SSF46458">
    <property type="entry name" value="Globin-like"/>
    <property type="match status" value="1"/>
</dbReference>